<organism evidence="2 3">
    <name type="scientific">Meripilus lineatus</name>
    <dbReference type="NCBI Taxonomy" id="2056292"/>
    <lineage>
        <taxon>Eukaryota</taxon>
        <taxon>Fungi</taxon>
        <taxon>Dikarya</taxon>
        <taxon>Basidiomycota</taxon>
        <taxon>Agaricomycotina</taxon>
        <taxon>Agaricomycetes</taxon>
        <taxon>Polyporales</taxon>
        <taxon>Meripilaceae</taxon>
        <taxon>Meripilus</taxon>
    </lineage>
</organism>
<reference evidence="2" key="1">
    <citation type="submission" date="2022-07" db="EMBL/GenBank/DDBJ databases">
        <title>Genome Sequence of Physisporinus lineatus.</title>
        <authorList>
            <person name="Buettner E."/>
        </authorList>
    </citation>
    <scope>NUCLEOTIDE SEQUENCE</scope>
    <source>
        <strain evidence="2">VT162</strain>
    </source>
</reference>
<sequence>MRTSFLTALVFAATFAAGAPLDTRGFPSFALGGNAQSGNSGNANGGGVYNAGGSLMTYFVPQTRPERVV</sequence>
<dbReference type="EMBL" id="JANAWD010000525">
    <property type="protein sequence ID" value="KAJ3478264.1"/>
    <property type="molecule type" value="Genomic_DNA"/>
</dbReference>
<dbReference type="AlphaFoldDB" id="A0AAD5UUT0"/>
<accession>A0AAD5UUT0</accession>
<dbReference type="Proteomes" id="UP001212997">
    <property type="component" value="Unassembled WGS sequence"/>
</dbReference>
<evidence type="ECO:0000256" key="1">
    <source>
        <dbReference type="SAM" id="SignalP"/>
    </source>
</evidence>
<evidence type="ECO:0000313" key="3">
    <source>
        <dbReference type="Proteomes" id="UP001212997"/>
    </source>
</evidence>
<protein>
    <submittedName>
        <fullName evidence="2">Uncharacterized protein</fullName>
    </submittedName>
</protein>
<comment type="caution">
    <text evidence="2">The sequence shown here is derived from an EMBL/GenBank/DDBJ whole genome shotgun (WGS) entry which is preliminary data.</text>
</comment>
<gene>
    <name evidence="2" type="ORF">NLI96_g9874</name>
</gene>
<keyword evidence="1" id="KW-0732">Signal</keyword>
<name>A0AAD5UUT0_9APHY</name>
<feature type="chain" id="PRO_5042105730" evidence="1">
    <location>
        <begin position="19"/>
        <end position="69"/>
    </location>
</feature>
<feature type="signal peptide" evidence="1">
    <location>
        <begin position="1"/>
        <end position="18"/>
    </location>
</feature>
<keyword evidence="3" id="KW-1185">Reference proteome</keyword>
<evidence type="ECO:0000313" key="2">
    <source>
        <dbReference type="EMBL" id="KAJ3478264.1"/>
    </source>
</evidence>
<proteinExistence type="predicted"/>